<sequence length="379" mass="40944">MRSPYFWEAGVITGILAAVLSSCAVVTRPNPSLPNAGLTLPPGFHAAVYADGMKKPRLMAVAPNGDLFVTDSAAGRVYVLPDRDANGQSDRREVFAEGLNEPHGLEFRGDYLYVATTDRVVRFRYARGDLRAGAEAQHVVELAAGGQHKSRTLVFGPDGRMYVASGSSCNVCEESDPRRAAVWVYDADGKNGRLFASGLRNAVGLEWFGGQLYATNNGRDLLGNDIPPEAFFRLQEGGNYGWPYCYAPAPNTRQVRDPSFGREGQGSCESAQPAFATTTAHSAPLGLAFYTGTAFPAEYRGLMFVALHGSWNREPKSGYKVVTIHPQTGEVRDFLTGFLKGLTTSGRPVDLQVAPDGALFLTDDGNGLIYRISYSAPRS</sequence>
<dbReference type="RefSeq" id="WP_189010520.1">
    <property type="nucleotide sequence ID" value="NZ_BMPP01000015.1"/>
</dbReference>
<dbReference type="InterPro" id="IPR011041">
    <property type="entry name" value="Quinoprot_gluc/sorb_DH_b-prop"/>
</dbReference>
<dbReference type="PANTHER" id="PTHR33546:SF1">
    <property type="entry name" value="LARGE, MULTIFUNCTIONAL SECRETED PROTEIN"/>
    <property type="match status" value="1"/>
</dbReference>
<accession>A0ABQ2F081</accession>
<dbReference type="EMBL" id="BMPP01000015">
    <property type="protein sequence ID" value="GGK35499.1"/>
    <property type="molecule type" value="Genomic_DNA"/>
</dbReference>
<dbReference type="Proteomes" id="UP000647587">
    <property type="component" value="Unassembled WGS sequence"/>
</dbReference>
<dbReference type="InterPro" id="IPR054539">
    <property type="entry name" value="Beta-prop_PDH"/>
</dbReference>
<dbReference type="Pfam" id="PF22807">
    <property type="entry name" value="TrAA12"/>
    <property type="match status" value="1"/>
</dbReference>
<proteinExistence type="predicted"/>
<comment type="caution">
    <text evidence="2">The sequence shown here is derived from an EMBL/GenBank/DDBJ whole genome shotgun (WGS) entry which is preliminary data.</text>
</comment>
<reference evidence="3" key="1">
    <citation type="journal article" date="2019" name="Int. J. Syst. Evol. Microbiol.">
        <title>The Global Catalogue of Microorganisms (GCM) 10K type strain sequencing project: providing services to taxonomists for standard genome sequencing and annotation.</title>
        <authorList>
            <consortium name="The Broad Institute Genomics Platform"/>
            <consortium name="The Broad Institute Genome Sequencing Center for Infectious Disease"/>
            <person name="Wu L."/>
            <person name="Ma J."/>
        </authorList>
    </citation>
    <scope>NUCLEOTIDE SEQUENCE [LARGE SCALE GENOMIC DNA]</scope>
    <source>
        <strain evidence="3">JCM 30331</strain>
    </source>
</reference>
<evidence type="ECO:0000313" key="3">
    <source>
        <dbReference type="Proteomes" id="UP000647587"/>
    </source>
</evidence>
<dbReference type="Gene3D" id="2.120.10.30">
    <property type="entry name" value="TolB, C-terminal domain"/>
    <property type="match status" value="1"/>
</dbReference>
<organism evidence="2 3">
    <name type="scientific">Deinococcus malanensis</name>
    <dbReference type="NCBI Taxonomy" id="1706855"/>
    <lineage>
        <taxon>Bacteria</taxon>
        <taxon>Thermotogati</taxon>
        <taxon>Deinococcota</taxon>
        <taxon>Deinococci</taxon>
        <taxon>Deinococcales</taxon>
        <taxon>Deinococcaceae</taxon>
        <taxon>Deinococcus</taxon>
    </lineage>
</organism>
<feature type="domain" description="Pyrroloquinoline quinone-dependent pyranose dehydrogenase beta-propeller" evidence="1">
    <location>
        <begin position="39"/>
        <end position="373"/>
    </location>
</feature>
<evidence type="ECO:0000313" key="2">
    <source>
        <dbReference type="EMBL" id="GGK35499.1"/>
    </source>
</evidence>
<name>A0ABQ2F081_9DEIO</name>
<protein>
    <submittedName>
        <fullName evidence="2">Sorbosone dehydrogenase</fullName>
    </submittedName>
</protein>
<gene>
    <name evidence="2" type="ORF">GCM10008955_31760</name>
</gene>
<dbReference type="SUPFAM" id="SSF50952">
    <property type="entry name" value="Soluble quinoprotein glucose dehydrogenase"/>
    <property type="match status" value="1"/>
</dbReference>
<dbReference type="PANTHER" id="PTHR33546">
    <property type="entry name" value="LARGE, MULTIFUNCTIONAL SECRETED PROTEIN-RELATED"/>
    <property type="match status" value="1"/>
</dbReference>
<evidence type="ECO:0000259" key="1">
    <source>
        <dbReference type="Pfam" id="PF22807"/>
    </source>
</evidence>
<dbReference type="PROSITE" id="PS51257">
    <property type="entry name" value="PROKAR_LIPOPROTEIN"/>
    <property type="match status" value="1"/>
</dbReference>
<keyword evidence="3" id="KW-1185">Reference proteome</keyword>
<dbReference type="InterPro" id="IPR011042">
    <property type="entry name" value="6-blade_b-propeller_TolB-like"/>
</dbReference>